<accession>A0A814EXE8</accession>
<dbReference type="EMBL" id="CAJNOR010000653">
    <property type="protein sequence ID" value="CAF0973173.1"/>
    <property type="molecule type" value="Genomic_DNA"/>
</dbReference>
<sequence length="316" mass="36127">MSLSTKAYFHQLCSSDFVDKNSNWSNILYSYGIDDERPYDDFRVFALPQFLTLSLLCDAANRTFINNLVRFNSKILISKEVQSSDIVEFQVASEVTRFCRSTYERFVWMLDFVGNIAQGNGLDSFIQSIWYFQTLRKEDLAALWMKPRSCGNDNSCSCGTNFTCSSSAIINNYSISGFRIGCFVTNSLLQSTLECLYNLTCINLLESFYSIQDVRILPLNPNLSSPNETVQSLVAHLFIDTKQSNVSYEKYDETCSPRLCQYSIEERIHVLYTITAIIGFYRGLTVALEIVATILVNTGLFILRCQQNRIHPENVY</sequence>
<evidence type="ECO:0000313" key="3">
    <source>
        <dbReference type="EMBL" id="CAF1271681.1"/>
    </source>
</evidence>
<comment type="caution">
    <text evidence="2">The sequence shown here is derived from an EMBL/GenBank/DDBJ whole genome shotgun (WGS) entry which is preliminary data.</text>
</comment>
<keyword evidence="1" id="KW-1133">Transmembrane helix</keyword>
<proteinExistence type="predicted"/>
<dbReference type="EMBL" id="CAJNOJ010000193">
    <property type="protein sequence ID" value="CAF1271681.1"/>
    <property type="molecule type" value="Genomic_DNA"/>
</dbReference>
<keyword evidence="1" id="KW-0812">Transmembrane</keyword>
<dbReference type="Proteomes" id="UP000663828">
    <property type="component" value="Unassembled WGS sequence"/>
</dbReference>
<protein>
    <submittedName>
        <fullName evidence="2">Uncharacterized protein</fullName>
    </submittedName>
</protein>
<dbReference type="AlphaFoldDB" id="A0A814EXE8"/>
<evidence type="ECO:0000256" key="1">
    <source>
        <dbReference type="SAM" id="Phobius"/>
    </source>
</evidence>
<name>A0A814EXE8_ADIRI</name>
<keyword evidence="1" id="KW-0472">Membrane</keyword>
<dbReference type="Proteomes" id="UP000663852">
    <property type="component" value="Unassembled WGS sequence"/>
</dbReference>
<gene>
    <name evidence="3" type="ORF">EDS130_LOCUS29065</name>
    <name evidence="2" type="ORF">XAT740_LOCUS11778</name>
</gene>
<reference evidence="2" key="1">
    <citation type="submission" date="2021-02" db="EMBL/GenBank/DDBJ databases">
        <authorList>
            <person name="Nowell W R."/>
        </authorList>
    </citation>
    <scope>NUCLEOTIDE SEQUENCE</scope>
</reference>
<evidence type="ECO:0000313" key="2">
    <source>
        <dbReference type="EMBL" id="CAF0973173.1"/>
    </source>
</evidence>
<evidence type="ECO:0000313" key="4">
    <source>
        <dbReference type="Proteomes" id="UP000663828"/>
    </source>
</evidence>
<keyword evidence="4" id="KW-1185">Reference proteome</keyword>
<feature type="transmembrane region" description="Helical" evidence="1">
    <location>
        <begin position="270"/>
        <end position="303"/>
    </location>
</feature>
<organism evidence="2 4">
    <name type="scientific">Adineta ricciae</name>
    <name type="common">Rotifer</name>
    <dbReference type="NCBI Taxonomy" id="249248"/>
    <lineage>
        <taxon>Eukaryota</taxon>
        <taxon>Metazoa</taxon>
        <taxon>Spiralia</taxon>
        <taxon>Gnathifera</taxon>
        <taxon>Rotifera</taxon>
        <taxon>Eurotatoria</taxon>
        <taxon>Bdelloidea</taxon>
        <taxon>Adinetida</taxon>
        <taxon>Adinetidae</taxon>
        <taxon>Adineta</taxon>
    </lineage>
</organism>
<dbReference type="OrthoDB" id="10002632at2759"/>